<proteinExistence type="predicted"/>
<organism evidence="2 3">
    <name type="scientific">Peribacillus glennii</name>
    <dbReference type="NCBI Taxonomy" id="2303991"/>
    <lineage>
        <taxon>Bacteria</taxon>
        <taxon>Bacillati</taxon>
        <taxon>Bacillota</taxon>
        <taxon>Bacilli</taxon>
        <taxon>Bacillales</taxon>
        <taxon>Bacillaceae</taxon>
        <taxon>Peribacillus</taxon>
    </lineage>
</organism>
<dbReference type="Proteomes" id="UP000262939">
    <property type="component" value="Unassembled WGS sequence"/>
</dbReference>
<keyword evidence="1" id="KW-0812">Transmembrane</keyword>
<dbReference type="Gene3D" id="1.10.1760.20">
    <property type="match status" value="1"/>
</dbReference>
<name>A0A372L9X6_9BACI</name>
<dbReference type="PROSITE" id="PS51257">
    <property type="entry name" value="PROKAR_LIPOPROTEIN"/>
    <property type="match status" value="1"/>
</dbReference>
<evidence type="ECO:0000313" key="2">
    <source>
        <dbReference type="EMBL" id="RFU62394.1"/>
    </source>
</evidence>
<dbReference type="EMBL" id="QVTD01000010">
    <property type="protein sequence ID" value="RFU62394.1"/>
    <property type="molecule type" value="Genomic_DNA"/>
</dbReference>
<feature type="transmembrane region" description="Helical" evidence="1">
    <location>
        <begin position="123"/>
        <end position="145"/>
    </location>
</feature>
<reference evidence="2 3" key="1">
    <citation type="submission" date="2018-08" db="EMBL/GenBank/DDBJ databases">
        <title>Bacillus chawlae sp. nov., Bacillus glennii sp. nov., and Bacillus saganii sp. nov. Isolated from the Vehicle Assembly Building at Kennedy Space Center where the Viking Spacecraft were Assembled.</title>
        <authorList>
            <person name="Seuylemezian A."/>
            <person name="Vaishampayan P."/>
        </authorList>
    </citation>
    <scope>NUCLEOTIDE SEQUENCE [LARGE SCALE GENOMIC DNA]</scope>
    <source>
        <strain evidence="2 3">V44-8</strain>
    </source>
</reference>
<keyword evidence="3" id="KW-1185">Reference proteome</keyword>
<gene>
    <name evidence="2" type="ORF">D0466_14550</name>
</gene>
<sequence>MSVVRLSWSALFIALSAVGACIKIPAIVGSIALDSFPALLGAVLLGPVAGATIAGTGHIISAMIGGMPLGSFHFLILFEMAVLAWGYGKLYVAGNRLGASLFFFAGNAVIAPLPFAVLISLEFYMALLPAILAGTLINVVLAFMLTPRLSPIMAKYFPYKQVNR</sequence>
<feature type="transmembrane region" description="Helical" evidence="1">
    <location>
        <begin position="6"/>
        <end position="26"/>
    </location>
</feature>
<protein>
    <submittedName>
        <fullName evidence="2">ECF transporter S component</fullName>
    </submittedName>
</protein>
<dbReference type="Pfam" id="PF12822">
    <property type="entry name" value="ECF_trnsprt"/>
    <property type="match status" value="1"/>
</dbReference>
<feature type="transmembrane region" description="Helical" evidence="1">
    <location>
        <begin position="38"/>
        <end position="64"/>
    </location>
</feature>
<keyword evidence="1" id="KW-0472">Membrane</keyword>
<evidence type="ECO:0000256" key="1">
    <source>
        <dbReference type="SAM" id="Phobius"/>
    </source>
</evidence>
<dbReference type="GO" id="GO:0022857">
    <property type="term" value="F:transmembrane transporter activity"/>
    <property type="evidence" value="ECO:0007669"/>
    <property type="project" value="InterPro"/>
</dbReference>
<evidence type="ECO:0000313" key="3">
    <source>
        <dbReference type="Proteomes" id="UP000262939"/>
    </source>
</evidence>
<feature type="transmembrane region" description="Helical" evidence="1">
    <location>
        <begin position="99"/>
        <end position="117"/>
    </location>
</feature>
<feature type="transmembrane region" description="Helical" evidence="1">
    <location>
        <begin position="70"/>
        <end position="87"/>
    </location>
</feature>
<dbReference type="AlphaFoldDB" id="A0A372L9X6"/>
<dbReference type="InterPro" id="IPR024529">
    <property type="entry name" value="ECF_trnsprt_substrate-spec"/>
</dbReference>
<comment type="caution">
    <text evidence="2">The sequence shown here is derived from an EMBL/GenBank/DDBJ whole genome shotgun (WGS) entry which is preliminary data.</text>
</comment>
<keyword evidence="1" id="KW-1133">Transmembrane helix</keyword>
<dbReference type="RefSeq" id="WP_117323290.1">
    <property type="nucleotide sequence ID" value="NZ_QVTD01000010.1"/>
</dbReference>
<accession>A0A372L9X6</accession>
<dbReference type="OrthoDB" id="5431035at2"/>